<feature type="transmembrane region" description="Helical" evidence="6">
    <location>
        <begin position="142"/>
        <end position="161"/>
    </location>
</feature>
<organism evidence="8 9">
    <name type="scientific">Variovorax defluvii</name>
    <dbReference type="NCBI Taxonomy" id="913761"/>
    <lineage>
        <taxon>Bacteria</taxon>
        <taxon>Pseudomonadati</taxon>
        <taxon>Pseudomonadota</taxon>
        <taxon>Betaproteobacteria</taxon>
        <taxon>Burkholderiales</taxon>
        <taxon>Comamonadaceae</taxon>
        <taxon>Variovorax</taxon>
    </lineage>
</organism>
<feature type="transmembrane region" description="Helical" evidence="6">
    <location>
        <begin position="20"/>
        <end position="36"/>
    </location>
</feature>
<dbReference type="InterPro" id="IPR016174">
    <property type="entry name" value="Di-haem_cyt_TM"/>
</dbReference>
<dbReference type="Proteomes" id="UP001500975">
    <property type="component" value="Unassembled WGS sequence"/>
</dbReference>
<evidence type="ECO:0000259" key="7">
    <source>
        <dbReference type="Pfam" id="PF01292"/>
    </source>
</evidence>
<feature type="domain" description="Cytochrome b561 bacterial/Ni-hydrogenase" evidence="7">
    <location>
        <begin position="13"/>
        <end position="174"/>
    </location>
</feature>
<protein>
    <submittedName>
        <fullName evidence="8">Cytochrome b/b6 domain-containing protein</fullName>
    </submittedName>
</protein>
<accession>A0ABP8HDY8</accession>
<keyword evidence="5 6" id="KW-0472">Membrane</keyword>
<evidence type="ECO:0000256" key="1">
    <source>
        <dbReference type="ARBA" id="ARBA00004651"/>
    </source>
</evidence>
<evidence type="ECO:0000313" key="8">
    <source>
        <dbReference type="EMBL" id="GAA4337956.1"/>
    </source>
</evidence>
<comment type="caution">
    <text evidence="8">The sequence shown here is derived from an EMBL/GenBank/DDBJ whole genome shotgun (WGS) entry which is preliminary data.</text>
</comment>
<evidence type="ECO:0000313" key="9">
    <source>
        <dbReference type="Proteomes" id="UP001500975"/>
    </source>
</evidence>
<evidence type="ECO:0000256" key="5">
    <source>
        <dbReference type="ARBA" id="ARBA00023136"/>
    </source>
</evidence>
<comment type="subcellular location">
    <subcellularLocation>
        <location evidence="1">Cell membrane</location>
        <topology evidence="1">Multi-pass membrane protein</topology>
    </subcellularLocation>
</comment>
<evidence type="ECO:0000256" key="3">
    <source>
        <dbReference type="ARBA" id="ARBA00022692"/>
    </source>
</evidence>
<dbReference type="EMBL" id="BAABGJ010000012">
    <property type="protein sequence ID" value="GAA4337956.1"/>
    <property type="molecule type" value="Genomic_DNA"/>
</dbReference>
<dbReference type="RefSeq" id="WP_345537114.1">
    <property type="nucleotide sequence ID" value="NZ_BAABGJ010000012.1"/>
</dbReference>
<dbReference type="PANTHER" id="PTHR30485">
    <property type="entry name" value="NI/FE-HYDROGENASE 1 B-TYPE CYTOCHROME SUBUNIT"/>
    <property type="match status" value="1"/>
</dbReference>
<dbReference type="SUPFAM" id="SSF81342">
    <property type="entry name" value="Transmembrane di-heme cytochromes"/>
    <property type="match status" value="1"/>
</dbReference>
<keyword evidence="3 6" id="KW-0812">Transmembrane</keyword>
<sequence>MPVSRGSRGIVRVWDPLQRVLHWALVVSVCVCWWAGEARLSLHILTGYAALAIAATRGAWGFVGSRHARFTAFVRGLGPVLAYARDMLRGREPRYLGHNPLGGWMVLALLACLMVVCVSGILYTTDRFWGLAWVERLHRISAWTLVGLVATHLSGVAVMSWRHRENLVGAMVDGRKRALGE</sequence>
<dbReference type="InterPro" id="IPR011577">
    <property type="entry name" value="Cyt_b561_bac/Ni-Hgenase"/>
</dbReference>
<evidence type="ECO:0000256" key="6">
    <source>
        <dbReference type="SAM" id="Phobius"/>
    </source>
</evidence>
<evidence type="ECO:0000256" key="4">
    <source>
        <dbReference type="ARBA" id="ARBA00022989"/>
    </source>
</evidence>
<name>A0ABP8HDY8_9BURK</name>
<gene>
    <name evidence="8" type="ORF">GCM10023165_16350</name>
</gene>
<dbReference type="PANTHER" id="PTHR30485:SF2">
    <property type="entry name" value="BLL0597 PROTEIN"/>
    <property type="match status" value="1"/>
</dbReference>
<keyword evidence="2" id="KW-1003">Cell membrane</keyword>
<dbReference type="InterPro" id="IPR051542">
    <property type="entry name" value="Hydrogenase_cytochrome"/>
</dbReference>
<dbReference type="Pfam" id="PF01292">
    <property type="entry name" value="Ni_hydr_CYTB"/>
    <property type="match status" value="1"/>
</dbReference>
<evidence type="ECO:0000256" key="2">
    <source>
        <dbReference type="ARBA" id="ARBA00022475"/>
    </source>
</evidence>
<keyword evidence="9" id="KW-1185">Reference proteome</keyword>
<feature type="transmembrane region" description="Helical" evidence="6">
    <location>
        <begin position="101"/>
        <end position="122"/>
    </location>
</feature>
<reference evidence="9" key="1">
    <citation type="journal article" date="2019" name="Int. J. Syst. Evol. Microbiol.">
        <title>The Global Catalogue of Microorganisms (GCM) 10K type strain sequencing project: providing services to taxonomists for standard genome sequencing and annotation.</title>
        <authorList>
            <consortium name="The Broad Institute Genomics Platform"/>
            <consortium name="The Broad Institute Genome Sequencing Center for Infectious Disease"/>
            <person name="Wu L."/>
            <person name="Ma J."/>
        </authorList>
    </citation>
    <scope>NUCLEOTIDE SEQUENCE [LARGE SCALE GENOMIC DNA]</scope>
    <source>
        <strain evidence="9">JCM 17804</strain>
    </source>
</reference>
<feature type="transmembrane region" description="Helical" evidence="6">
    <location>
        <begin position="42"/>
        <end position="63"/>
    </location>
</feature>
<proteinExistence type="predicted"/>
<keyword evidence="4 6" id="KW-1133">Transmembrane helix</keyword>
<dbReference type="Gene3D" id="1.20.950.20">
    <property type="entry name" value="Transmembrane di-heme cytochromes, Chain C"/>
    <property type="match status" value="1"/>
</dbReference>